<evidence type="ECO:0000313" key="3">
    <source>
        <dbReference type="Proteomes" id="UP000193240"/>
    </source>
</evidence>
<organism evidence="2 3">
    <name type="scientific">Epicoccum nigrum</name>
    <name type="common">Soil fungus</name>
    <name type="synonym">Epicoccum purpurascens</name>
    <dbReference type="NCBI Taxonomy" id="105696"/>
    <lineage>
        <taxon>Eukaryota</taxon>
        <taxon>Fungi</taxon>
        <taxon>Dikarya</taxon>
        <taxon>Ascomycota</taxon>
        <taxon>Pezizomycotina</taxon>
        <taxon>Dothideomycetes</taxon>
        <taxon>Pleosporomycetidae</taxon>
        <taxon>Pleosporales</taxon>
        <taxon>Pleosporineae</taxon>
        <taxon>Didymellaceae</taxon>
        <taxon>Epicoccum</taxon>
    </lineage>
</organism>
<dbReference type="InParanoid" id="A0A1Y2MC20"/>
<keyword evidence="3" id="KW-1185">Reference proteome</keyword>
<gene>
    <name evidence="2" type="ORF">B5807_00717</name>
</gene>
<dbReference type="EMBL" id="KZ107838">
    <property type="protein sequence ID" value="OSS53531.1"/>
    <property type="molecule type" value="Genomic_DNA"/>
</dbReference>
<feature type="region of interest" description="Disordered" evidence="1">
    <location>
        <begin position="22"/>
        <end position="87"/>
    </location>
</feature>
<dbReference type="AlphaFoldDB" id="A0A1Y2MC20"/>
<evidence type="ECO:0000256" key="1">
    <source>
        <dbReference type="SAM" id="MobiDB-lite"/>
    </source>
</evidence>
<evidence type="ECO:0000313" key="2">
    <source>
        <dbReference type="EMBL" id="OSS53531.1"/>
    </source>
</evidence>
<dbReference type="Pfam" id="PF10454">
    <property type="entry name" value="DUF2458"/>
    <property type="match status" value="1"/>
</dbReference>
<sequence length="258" mass="28936">MADSNGLPANLDLDAILATLAGLQQKPQEEQARQYPSSQSQEPFQPPQESFPQQQQQQQQQEYTPDPRLAGRTTIPKPQAKSSASAATPLIDPATIIDWKQGLRCVSKIAASNPEFAGKVRRLVKEQEGNVRVWEEGRRRMVEEQAVKREGEERHRAALSLPGLLENTPALRTPEREQEELEQYDAKVYRASKAMVEMQSSGLKVLGVPFFGVRAHLMASEGEEVERDGEGSPRKVTQSQVLELQRRMLTHLLDLYGD</sequence>
<name>A0A1Y2MC20_EPING</name>
<dbReference type="OMA" id="QWFDARE"/>
<dbReference type="InterPro" id="IPR018858">
    <property type="entry name" value="DUF2458"/>
</dbReference>
<accession>A0A1Y2MC20</accession>
<feature type="compositionally biased region" description="Low complexity" evidence="1">
    <location>
        <begin position="34"/>
        <end position="63"/>
    </location>
</feature>
<proteinExistence type="predicted"/>
<reference evidence="2 3" key="1">
    <citation type="journal article" date="2017" name="Genome Announc.">
        <title>Genome sequence of the saprophytic ascomycete Epicoccum nigrum ICMP 19927 strain isolated from New Zealand.</title>
        <authorList>
            <person name="Fokin M."/>
            <person name="Fleetwood D."/>
            <person name="Weir B.S."/>
            <person name="Villas-Boas S.G."/>
        </authorList>
    </citation>
    <scope>NUCLEOTIDE SEQUENCE [LARGE SCALE GENOMIC DNA]</scope>
    <source>
        <strain evidence="2 3">ICMP 19927</strain>
    </source>
</reference>
<protein>
    <submittedName>
        <fullName evidence="2">Uncharacterized protein</fullName>
    </submittedName>
</protein>
<dbReference type="Proteomes" id="UP000193240">
    <property type="component" value="Unassembled WGS sequence"/>
</dbReference>